<keyword evidence="2" id="KW-0698">rRNA processing</keyword>
<name>A0A7R9QQY8_9ACAR</name>
<dbReference type="PANTHER" id="PTHR23270:SF10">
    <property type="entry name" value="PROTEIN RRP5 HOMOLOG"/>
    <property type="match status" value="1"/>
</dbReference>
<dbReference type="EMBL" id="CAJPVJ010007210">
    <property type="protein sequence ID" value="CAG2171069.1"/>
    <property type="molecule type" value="Genomic_DNA"/>
</dbReference>
<keyword evidence="10" id="KW-1185">Reference proteome</keyword>
<dbReference type="SUPFAM" id="SSF48452">
    <property type="entry name" value="TPR-like"/>
    <property type="match status" value="2"/>
</dbReference>
<dbReference type="InterPro" id="IPR008847">
    <property type="entry name" value="Suf"/>
</dbReference>
<dbReference type="FunFam" id="2.40.50.140:FF:000103">
    <property type="entry name" value="protein RRP5 homolog"/>
    <property type="match status" value="1"/>
</dbReference>
<dbReference type="Proteomes" id="UP000728032">
    <property type="component" value="Unassembled WGS sequence"/>
</dbReference>
<comment type="subcellular location">
    <subcellularLocation>
        <location evidence="1">Nucleus</location>
        <location evidence="1">Nucleolus</location>
    </subcellularLocation>
</comment>
<sequence>DFELKLSLCGGIVVNVSIANISDAYTRLLQSLAQNADTDGDDNESTPTDMEVLKPNAMFKIGQYFAVKVLQKSKQTMGFRSVEIKASLNPRDVYGHLNPQSLLKVPKMPVVAAVDSVEDHGYVMDIGFDGIKAFLPRDKAQTAIQEWKGRKSLSVGQLVLCAIDGAVNDRSVKLTTNAKTLSKFKLTSDSDVSAPVLMPGVTVSATVLNVSDRGLEVSVCDDFKGFVTRSHLRNDWEFPKNMYKIGDRVEGTVLYRHPVTKQFALSLKPRLEPKVIKSFTQTIKVGALHEKAVVMGRDDMGNVVFKLANGVKAIAHKKDLFDKVSEDTDLDNKYSVGSEHRCRVKSVNLMDLLVTITLKKSALDSPSLSIDDLKIGSIVAGKVKKLIKDGAVVQLGFGLRGFVPNRHLAETAQLKNREQLFPMGRDVKCRVVRLDKSCTPCKINLTCKKSLLSKKLHLLSSYEEAVPDFQTDGVVALIVKKGILVEFFNDVKGFIPLKFLSSYRIEDPFKVFKVGQMVKCSVVATDVDKERITCALAGVKDSKKSKNSMAAVGQLLTQMKVTNKTKNGFDLTDASRELTAFLPFGHLADDNDVSVLLSEALAVDDIIDEVVVFALKPDLIIVSRKAAFISCAKNQTFISSVDQLEPNLIVPVIINGFAAYGIFVEMAANIKGLVPKRYLIDGPMDEPKNLGFSLHQTVFARFVDFEEQTAADSDKKERKKLSFSLKLSHVWNNEDNPFDDRVQWFANYNVDKTLAVDLIRKNVSDSRQKVSNFRIGEVVSYRIRQSDDSEEVVCDVRHSNEKKGQSVRGLVVKTEINVVAAEIAYKVGASGFAVVVDIDFDEQRVVVVIDPKIVKQIKNATKIKAISCVKCEQIIKSTPIYICNQYVLVVLSGHAPGLLAYVPAKRHPNDISGISHLFSLTDTYHVIIKSVSNDGVIAVLKPHENQHIMKAPKSVKGLKIIAPQSVDTSDDNKPENGIHVPSDDNKKEKVTEIKSKQEINRKRRLNSESETESTTKAVPKAVEKDSKSKRFQKDVLKVSQPFVWAVDDATPDLNRLSSALTAGALTGDADHSSSDSDGSVSSEDETTSGAKPRKTRRERNEEVRHREELLRKKEEQLMDTDRTPETADDFERSALASPNSSLVWLKYVAYHLEEAQVDKAREVVERALKTISFREERERLNVWLASLNLEHLYGTQQTLDEVFAKAVQFNEPVVIYSHLADTYAKAGKLEESELLYNQMLKKFKHNKNVWIGFGHFYMRCARLEAARKLMQRALQCLEKREHLEVIEKFAQMEFRSGDVEYGKTLFENCLANFPKKVNLWFVYIDMMLKYGVRDGGNDSAVKDNDEMVRNIFERVITYKLAAKQMKSVFKRYIEFETQRDNFDRIDRIKHKAMEYVEGRTIS</sequence>
<feature type="compositionally biased region" description="Basic and acidic residues" evidence="7">
    <location>
        <begin position="1098"/>
        <end position="1132"/>
    </location>
</feature>
<dbReference type="SMART" id="SM00316">
    <property type="entry name" value="S1"/>
    <property type="match status" value="7"/>
</dbReference>
<dbReference type="InterPro" id="IPR003029">
    <property type="entry name" value="S1_domain"/>
</dbReference>
<dbReference type="Pfam" id="PF23459">
    <property type="entry name" value="S1_RRP5"/>
    <property type="match status" value="1"/>
</dbReference>
<accession>A0A7R9QQY8</accession>
<evidence type="ECO:0000256" key="7">
    <source>
        <dbReference type="SAM" id="MobiDB-lite"/>
    </source>
</evidence>
<feature type="repeat" description="PPR" evidence="6">
    <location>
        <begin position="1212"/>
        <end position="1242"/>
    </location>
</feature>
<evidence type="ECO:0000256" key="1">
    <source>
        <dbReference type="ARBA" id="ARBA00004604"/>
    </source>
</evidence>
<evidence type="ECO:0000313" key="9">
    <source>
        <dbReference type="EMBL" id="CAD7653882.1"/>
    </source>
</evidence>
<protein>
    <recommendedName>
        <fullName evidence="8">S1 motif domain-containing protein</fullName>
    </recommendedName>
</protein>
<keyword evidence="3" id="KW-0597">Phosphoprotein</keyword>
<evidence type="ECO:0000256" key="2">
    <source>
        <dbReference type="ARBA" id="ARBA00022552"/>
    </source>
</evidence>
<dbReference type="PROSITE" id="PS50126">
    <property type="entry name" value="S1"/>
    <property type="match status" value="5"/>
</dbReference>
<dbReference type="InterPro" id="IPR045209">
    <property type="entry name" value="Rrp5"/>
</dbReference>
<feature type="region of interest" description="Disordered" evidence="7">
    <location>
        <begin position="965"/>
        <end position="1029"/>
    </location>
</feature>
<dbReference type="PANTHER" id="PTHR23270">
    <property type="entry name" value="PROGRAMMED CELL DEATH PROTEIN 11 PRE-RRNA PROCESSING PROTEIN RRP5"/>
    <property type="match status" value="1"/>
</dbReference>
<dbReference type="InterPro" id="IPR012340">
    <property type="entry name" value="NA-bd_OB-fold"/>
</dbReference>
<feature type="domain" description="S1 motif" evidence="8">
    <location>
        <begin position="286"/>
        <end position="359"/>
    </location>
</feature>
<dbReference type="Pfam" id="PF05843">
    <property type="entry name" value="Suf"/>
    <property type="match status" value="1"/>
</dbReference>
<gene>
    <name evidence="9" type="ORF">ONB1V03_LOCUS10535</name>
</gene>
<dbReference type="FunFam" id="1.25.40.10:FF:000065">
    <property type="entry name" value="Programmed cell death 11"/>
    <property type="match status" value="1"/>
</dbReference>
<dbReference type="InterPro" id="IPR002885">
    <property type="entry name" value="PPR_rpt"/>
</dbReference>
<dbReference type="Gene3D" id="1.25.40.10">
    <property type="entry name" value="Tetratricopeptide repeat domain"/>
    <property type="match status" value="1"/>
</dbReference>
<evidence type="ECO:0000256" key="3">
    <source>
        <dbReference type="ARBA" id="ARBA00022553"/>
    </source>
</evidence>
<keyword evidence="5" id="KW-0539">Nucleus</keyword>
<dbReference type="InterPro" id="IPR011990">
    <property type="entry name" value="TPR-like_helical_dom_sf"/>
</dbReference>
<feature type="compositionally biased region" description="Basic and acidic residues" evidence="7">
    <location>
        <begin position="970"/>
        <end position="1000"/>
    </location>
</feature>
<evidence type="ECO:0000313" key="10">
    <source>
        <dbReference type="Proteomes" id="UP000728032"/>
    </source>
</evidence>
<feature type="domain" description="S1 motif" evidence="8">
    <location>
        <begin position="376"/>
        <end position="448"/>
    </location>
</feature>
<feature type="domain" description="S1 motif" evidence="8">
    <location>
        <begin position="647"/>
        <end position="726"/>
    </location>
</feature>
<proteinExistence type="predicted"/>
<feature type="domain" description="S1 motif" evidence="8">
    <location>
        <begin position="200"/>
        <end position="268"/>
    </location>
</feature>
<dbReference type="GO" id="GO:0032040">
    <property type="term" value="C:small-subunit processome"/>
    <property type="evidence" value="ECO:0007669"/>
    <property type="project" value="TreeGrafter"/>
</dbReference>
<dbReference type="GO" id="GO:0003723">
    <property type="term" value="F:RNA binding"/>
    <property type="evidence" value="ECO:0007669"/>
    <property type="project" value="TreeGrafter"/>
</dbReference>
<dbReference type="InterPro" id="IPR003107">
    <property type="entry name" value="HAT"/>
</dbReference>
<dbReference type="EMBL" id="OC922035">
    <property type="protein sequence ID" value="CAD7653882.1"/>
    <property type="molecule type" value="Genomic_DNA"/>
</dbReference>
<dbReference type="OrthoDB" id="412781at2759"/>
<dbReference type="SUPFAM" id="SSF50249">
    <property type="entry name" value="Nucleic acid-binding proteins"/>
    <property type="match status" value="5"/>
</dbReference>
<feature type="domain" description="S1 motif" evidence="8">
    <location>
        <begin position="468"/>
        <end position="537"/>
    </location>
</feature>
<feature type="region of interest" description="Disordered" evidence="7">
    <location>
        <begin position="1065"/>
        <end position="1132"/>
    </location>
</feature>
<organism evidence="9">
    <name type="scientific">Oppiella nova</name>
    <dbReference type="NCBI Taxonomy" id="334625"/>
    <lineage>
        <taxon>Eukaryota</taxon>
        <taxon>Metazoa</taxon>
        <taxon>Ecdysozoa</taxon>
        <taxon>Arthropoda</taxon>
        <taxon>Chelicerata</taxon>
        <taxon>Arachnida</taxon>
        <taxon>Acari</taxon>
        <taxon>Acariformes</taxon>
        <taxon>Sarcoptiformes</taxon>
        <taxon>Oribatida</taxon>
        <taxon>Brachypylina</taxon>
        <taxon>Oppioidea</taxon>
        <taxon>Oppiidae</taxon>
        <taxon>Oppiella</taxon>
    </lineage>
</organism>
<feature type="non-terminal residue" evidence="9">
    <location>
        <position position="1"/>
    </location>
</feature>
<dbReference type="GO" id="GO:0006364">
    <property type="term" value="P:rRNA processing"/>
    <property type="evidence" value="ECO:0007669"/>
    <property type="project" value="UniProtKB-KW"/>
</dbReference>
<reference evidence="9" key="1">
    <citation type="submission" date="2020-11" db="EMBL/GenBank/DDBJ databases">
        <authorList>
            <person name="Tran Van P."/>
        </authorList>
    </citation>
    <scope>NUCLEOTIDE SEQUENCE</scope>
</reference>
<dbReference type="InterPro" id="IPR057302">
    <property type="entry name" value="Rrp5_S1"/>
</dbReference>
<dbReference type="PROSITE" id="PS51375">
    <property type="entry name" value="PPR"/>
    <property type="match status" value="1"/>
</dbReference>
<keyword evidence="4" id="KW-0677">Repeat</keyword>
<evidence type="ECO:0000256" key="4">
    <source>
        <dbReference type="ARBA" id="ARBA00022737"/>
    </source>
</evidence>
<evidence type="ECO:0000259" key="8">
    <source>
        <dbReference type="PROSITE" id="PS50126"/>
    </source>
</evidence>
<evidence type="ECO:0000256" key="5">
    <source>
        <dbReference type="ARBA" id="ARBA00023242"/>
    </source>
</evidence>
<dbReference type="Gene3D" id="2.40.50.140">
    <property type="entry name" value="Nucleic acid-binding proteins"/>
    <property type="match status" value="5"/>
</dbReference>
<dbReference type="Pfam" id="PF00575">
    <property type="entry name" value="S1"/>
    <property type="match status" value="1"/>
</dbReference>
<evidence type="ECO:0000256" key="6">
    <source>
        <dbReference type="PROSITE-ProRule" id="PRU00708"/>
    </source>
</evidence>
<dbReference type="SMART" id="SM00386">
    <property type="entry name" value="HAT"/>
    <property type="match status" value="5"/>
</dbReference>